<protein>
    <submittedName>
        <fullName evidence="3">Uncharacterized protein</fullName>
    </submittedName>
</protein>
<proteinExistence type="predicted"/>
<keyword evidence="2" id="KW-0732">Signal</keyword>
<dbReference type="AlphaFoldDB" id="T1KJU0"/>
<feature type="signal peptide" evidence="2">
    <location>
        <begin position="1"/>
        <end position="31"/>
    </location>
</feature>
<evidence type="ECO:0000313" key="3">
    <source>
        <dbReference type="EnsemblMetazoa" id="tetur13g01210.1"/>
    </source>
</evidence>
<keyword evidence="4" id="KW-1185">Reference proteome</keyword>
<feature type="compositionally biased region" description="Polar residues" evidence="1">
    <location>
        <begin position="130"/>
        <end position="165"/>
    </location>
</feature>
<feature type="region of interest" description="Disordered" evidence="1">
    <location>
        <begin position="129"/>
        <end position="165"/>
    </location>
</feature>
<sequence length="186" mass="20133">MTPLKCVHLNSVTRFILITILVSIFSQSFDCKPTNSVTILTSEQGNISQPIDNGTRPQIHYNYTTECTSGTCITTPVIANDKPSINNDTNSQDRERAVHPPDEALYTKNGNPIASNSSIVESIKAEVRGSLSSPTTNSTLIHPDTSNPSDQKNQTVSASSLGISESETVNENNNFTLSYFVVLGPD</sequence>
<dbReference type="Proteomes" id="UP000015104">
    <property type="component" value="Unassembled WGS sequence"/>
</dbReference>
<evidence type="ECO:0000256" key="2">
    <source>
        <dbReference type="SAM" id="SignalP"/>
    </source>
</evidence>
<dbReference type="HOGENOM" id="CLU_1456258_0_0_1"/>
<name>T1KJU0_TETUR</name>
<reference evidence="4" key="1">
    <citation type="submission" date="2011-08" db="EMBL/GenBank/DDBJ databases">
        <authorList>
            <person name="Rombauts S."/>
        </authorList>
    </citation>
    <scope>NUCLEOTIDE SEQUENCE</scope>
    <source>
        <strain evidence="4">London</strain>
    </source>
</reference>
<organism evidence="3 4">
    <name type="scientific">Tetranychus urticae</name>
    <name type="common">Two-spotted spider mite</name>
    <dbReference type="NCBI Taxonomy" id="32264"/>
    <lineage>
        <taxon>Eukaryota</taxon>
        <taxon>Metazoa</taxon>
        <taxon>Ecdysozoa</taxon>
        <taxon>Arthropoda</taxon>
        <taxon>Chelicerata</taxon>
        <taxon>Arachnida</taxon>
        <taxon>Acari</taxon>
        <taxon>Acariformes</taxon>
        <taxon>Trombidiformes</taxon>
        <taxon>Prostigmata</taxon>
        <taxon>Eleutherengona</taxon>
        <taxon>Raphignathae</taxon>
        <taxon>Tetranychoidea</taxon>
        <taxon>Tetranychidae</taxon>
        <taxon>Tetranychus</taxon>
    </lineage>
</organism>
<accession>T1KJU0</accession>
<dbReference type="EnsemblMetazoa" id="tetur13g01210.1">
    <property type="protein sequence ID" value="tetur13g01210.1"/>
    <property type="gene ID" value="tetur13g01210"/>
</dbReference>
<evidence type="ECO:0000256" key="1">
    <source>
        <dbReference type="SAM" id="MobiDB-lite"/>
    </source>
</evidence>
<reference evidence="3" key="2">
    <citation type="submission" date="2015-06" db="UniProtKB">
        <authorList>
            <consortium name="EnsemblMetazoa"/>
        </authorList>
    </citation>
    <scope>IDENTIFICATION</scope>
</reference>
<dbReference type="EMBL" id="CAEY01000168">
    <property type="status" value="NOT_ANNOTATED_CDS"/>
    <property type="molecule type" value="Genomic_DNA"/>
</dbReference>
<feature type="chain" id="PRO_5004591683" evidence="2">
    <location>
        <begin position="32"/>
        <end position="186"/>
    </location>
</feature>
<evidence type="ECO:0000313" key="4">
    <source>
        <dbReference type="Proteomes" id="UP000015104"/>
    </source>
</evidence>